<accession>A0AAN5PM57</accession>
<dbReference type="AlphaFoldDB" id="A0AAN5PM57"/>
<sequence>MSKRVTTADFIRRARDVHGNRYDYTKVFYVAARSKVVIICPEHGEFKQIPAGHLSGRGCHECGGNKPLTIARFIERASKKHGNHYDYSHVQFQNVESKIEIICPDHGLFFQQLMSHLKGFGCPQCGRINTANKLSHSIQRFIEDAKRAHGNKYDYSQVRYVNALTKVTIICPDHGPFDQKPSNHIRDVGCPKCGDESAAMIRTRTTEEFVQEAKEVHGALYDYSKVDYKSSHKHVEIICLVHGSFWQSPVNHVRGNKSGCPGCAVSGFDQTKPGLLYYIAVKKDDGELLYKIGITNLSIERRFPSVDRARIRVIRIWRFELGQIAAEYEANIISQFNRYRYYGPAVLMGSGNTELFTKDILSLDKSHHDLRDAVVDLEGNLISRPRQLEFDLSE</sequence>
<dbReference type="RefSeq" id="WP_010946809.1">
    <property type="nucleotide sequence ID" value="NZ_CCZO01000006.1"/>
</dbReference>
<evidence type="ECO:0000313" key="1">
    <source>
        <dbReference type="EMBL" id="HAU1881642.1"/>
    </source>
</evidence>
<evidence type="ECO:0000313" key="2">
    <source>
        <dbReference type="Proteomes" id="UP000866496"/>
    </source>
</evidence>
<proteinExistence type="predicted"/>
<dbReference type="GeneID" id="57035061"/>
<evidence type="ECO:0008006" key="3">
    <source>
        <dbReference type="Google" id="ProtNLM"/>
    </source>
</evidence>
<reference evidence="1" key="1">
    <citation type="journal article" date="2018" name="Genome Biol.">
        <title>SKESA: strategic k-mer extension for scrupulous assemblies.</title>
        <authorList>
            <person name="Souvorov A."/>
            <person name="Agarwala R."/>
            <person name="Lipman D.J."/>
        </authorList>
    </citation>
    <scope>NUCLEOTIDE SEQUENCE</scope>
    <source>
        <strain evidence="1">AZ00058701</strain>
    </source>
</reference>
<reference evidence="1" key="2">
    <citation type="submission" date="2019-10" db="EMBL/GenBank/DDBJ databases">
        <authorList>
            <consortium name="NCBI Pathogen Detection Project"/>
        </authorList>
    </citation>
    <scope>NUCLEOTIDE SEQUENCE</scope>
    <source>
        <strain evidence="1">AZ00058701</strain>
    </source>
</reference>
<dbReference type="EMBL" id="DACWHX010000032">
    <property type="protein sequence ID" value="HAU1881642.1"/>
    <property type="molecule type" value="Genomic_DNA"/>
</dbReference>
<name>A0AAN5PM57_LEGPN</name>
<protein>
    <recommendedName>
        <fullName evidence="3">GIY-YIG nuclease family protein</fullName>
    </recommendedName>
</protein>
<gene>
    <name evidence="1" type="ORF">JBJ86_15490</name>
</gene>
<organism evidence="1 2">
    <name type="scientific">Legionella pneumophila</name>
    <dbReference type="NCBI Taxonomy" id="446"/>
    <lineage>
        <taxon>Bacteria</taxon>
        <taxon>Pseudomonadati</taxon>
        <taxon>Pseudomonadota</taxon>
        <taxon>Gammaproteobacteria</taxon>
        <taxon>Legionellales</taxon>
        <taxon>Legionellaceae</taxon>
        <taxon>Legionella</taxon>
    </lineage>
</organism>
<dbReference type="Proteomes" id="UP000866496">
    <property type="component" value="Unassembled WGS sequence"/>
</dbReference>
<comment type="caution">
    <text evidence="1">The sequence shown here is derived from an EMBL/GenBank/DDBJ whole genome shotgun (WGS) entry which is preliminary data.</text>
</comment>